<feature type="compositionally biased region" description="Pro residues" evidence="1">
    <location>
        <begin position="102"/>
        <end position="118"/>
    </location>
</feature>
<dbReference type="InterPro" id="IPR037504">
    <property type="entry name" value="PSI_induc_2"/>
</dbReference>
<feature type="compositionally biased region" description="Polar residues" evidence="1">
    <location>
        <begin position="281"/>
        <end position="300"/>
    </location>
</feature>
<evidence type="ECO:0000313" key="3">
    <source>
        <dbReference type="EMBL" id="KAF7118386.1"/>
    </source>
</evidence>
<feature type="compositionally biased region" description="Low complexity" evidence="1">
    <location>
        <begin position="311"/>
        <end position="328"/>
    </location>
</feature>
<evidence type="ECO:0000256" key="1">
    <source>
        <dbReference type="SAM" id="MobiDB-lite"/>
    </source>
</evidence>
<dbReference type="EMBL" id="JACBAF010002272">
    <property type="protein sequence ID" value="KAF7159711.1"/>
    <property type="molecule type" value="Genomic_DNA"/>
</dbReference>
<keyword evidence="5" id="KW-1185">Reference proteome</keyword>
<proteinExistence type="predicted"/>
<evidence type="ECO:0000256" key="2">
    <source>
        <dbReference type="SAM" id="Phobius"/>
    </source>
</evidence>
<dbReference type="PANTHER" id="PTHR40018:SF1">
    <property type="entry name" value="[PSI+] INDUCTION PROTEIN 2"/>
    <property type="match status" value="1"/>
</dbReference>
<dbReference type="GO" id="GO:0005935">
    <property type="term" value="C:cellular bud neck"/>
    <property type="evidence" value="ECO:0007669"/>
    <property type="project" value="TreeGrafter"/>
</dbReference>
<reference evidence="4" key="1">
    <citation type="submission" date="2020-06" db="EMBL/GenBank/DDBJ databases">
        <title>Draft genome sequences of strains closely related to Aspergillus parafelis and Aspergillus hiratsukae.</title>
        <authorList>
            <person name="Dos Santos R.A.C."/>
            <person name="Rivero-Menendez O."/>
            <person name="Steenwyk J.L."/>
            <person name="Mead M.E."/>
            <person name="Goldman G.H."/>
            <person name="Alastruey-Izquierdo A."/>
            <person name="Rokas A."/>
        </authorList>
    </citation>
    <scope>NUCLEOTIDE SEQUENCE</scope>
    <source>
        <strain evidence="3">CNM-CM5793</strain>
        <strain evidence="4">CNM-CM6106</strain>
    </source>
</reference>
<feature type="compositionally biased region" description="Polar residues" evidence="1">
    <location>
        <begin position="187"/>
        <end position="198"/>
    </location>
</feature>
<dbReference type="GO" id="GO:0005886">
    <property type="term" value="C:plasma membrane"/>
    <property type="evidence" value="ECO:0007669"/>
    <property type="project" value="TreeGrafter"/>
</dbReference>
<feature type="compositionally biased region" description="Polar residues" evidence="1">
    <location>
        <begin position="228"/>
        <end position="249"/>
    </location>
</feature>
<dbReference type="Proteomes" id="UP000662466">
    <property type="component" value="Unassembled WGS sequence"/>
</dbReference>
<evidence type="ECO:0000313" key="6">
    <source>
        <dbReference type="Proteomes" id="UP000662466"/>
    </source>
</evidence>
<keyword evidence="2" id="KW-0812">Transmembrane</keyword>
<organism evidence="4 6">
    <name type="scientific">Aspergillus hiratsukae</name>
    <dbReference type="NCBI Taxonomy" id="1194566"/>
    <lineage>
        <taxon>Eukaryota</taxon>
        <taxon>Fungi</taxon>
        <taxon>Dikarya</taxon>
        <taxon>Ascomycota</taxon>
        <taxon>Pezizomycotina</taxon>
        <taxon>Eurotiomycetes</taxon>
        <taxon>Eurotiomycetidae</taxon>
        <taxon>Eurotiales</taxon>
        <taxon>Aspergillaceae</taxon>
        <taxon>Aspergillus</taxon>
        <taxon>Aspergillus subgen. Fumigati</taxon>
    </lineage>
</organism>
<keyword evidence="2" id="KW-1133">Transmembrane helix</keyword>
<evidence type="ECO:0000313" key="4">
    <source>
        <dbReference type="EMBL" id="KAF7159711.1"/>
    </source>
</evidence>
<dbReference type="EMBL" id="JACBAD010002070">
    <property type="protein sequence ID" value="KAF7118386.1"/>
    <property type="molecule type" value="Genomic_DNA"/>
</dbReference>
<accession>A0A8H6PTC6</accession>
<dbReference type="Proteomes" id="UP000630445">
    <property type="component" value="Unassembled WGS sequence"/>
</dbReference>
<protein>
    <recommendedName>
        <fullName evidence="7">Fibroin-3 related protein</fullName>
    </recommendedName>
</protein>
<feature type="compositionally biased region" description="Pro residues" evidence="1">
    <location>
        <begin position="329"/>
        <end position="339"/>
    </location>
</feature>
<comment type="caution">
    <text evidence="4">The sequence shown here is derived from an EMBL/GenBank/DDBJ whole genome shotgun (WGS) entry which is preliminary data.</text>
</comment>
<gene>
    <name evidence="3" type="ORF">CNMCM5793_007900</name>
    <name evidence="4" type="ORF">CNMCM6106_006995</name>
</gene>
<feature type="region of interest" description="Disordered" evidence="1">
    <location>
        <begin position="187"/>
        <end position="373"/>
    </location>
</feature>
<dbReference type="PANTHER" id="PTHR40018">
    <property type="entry name" value="[PSI+] INDUCTION PROTEIN 2"/>
    <property type="match status" value="1"/>
</dbReference>
<feature type="region of interest" description="Disordered" evidence="1">
    <location>
        <begin position="94"/>
        <end position="118"/>
    </location>
</feature>
<feature type="transmembrane region" description="Helical" evidence="2">
    <location>
        <begin position="41"/>
        <end position="62"/>
    </location>
</feature>
<sequence length="373" mass="40531">MSPVDRPSLSLWARDVVGDLKSAPNTFSSWDNCMAKAYCKWPVIVGIIIGALILLSVIACVINCLCCGIQCCTGCCRCLSCCCPSPRNKAPRSKYLDDPGYHQPPPMPANDGYRPPPGPPVYRGAQVSAQVARFESPTSPPAARVNEDALPAMPSWNDAVTRRVEDNRPQDAMEMEPLNPAHQDYQRVQSPGRFNSPGQMGVPPIRTQTSSPGYFHASSPYDEERQGNHGSSGPYNQHGPSGPYNQHGSSGPYGQDTTSPYDRANDYSPRSFSRPMARNQAPYSSQTQYSTMPTAMSPSTEIPRHLPYRQPSPGMSSMPSPPSYRGMSPNPPTSPPPPFSATNPVPLEVSDPGRPPSILQSGRKPVPNSYRDV</sequence>
<evidence type="ECO:0008006" key="7">
    <source>
        <dbReference type="Google" id="ProtNLM"/>
    </source>
</evidence>
<dbReference type="AlphaFoldDB" id="A0A8H6PTC6"/>
<evidence type="ECO:0000313" key="5">
    <source>
        <dbReference type="Proteomes" id="UP000630445"/>
    </source>
</evidence>
<name>A0A8H6PTC6_9EURO</name>
<keyword evidence="2" id="KW-0472">Membrane</keyword>
<dbReference type="OrthoDB" id="5401332at2759"/>